<accession>V6LX72</accession>
<evidence type="ECO:0000313" key="2">
    <source>
        <dbReference type="EMBL" id="KAH0569870.1"/>
    </source>
</evidence>
<evidence type="ECO:0000313" key="1">
    <source>
        <dbReference type="EMBL" id="EST48843.1"/>
    </source>
</evidence>
<name>V6LX72_9EUKA</name>
<proteinExistence type="predicted"/>
<organism evidence="1">
    <name type="scientific">Spironucleus salmonicida</name>
    <dbReference type="NCBI Taxonomy" id="348837"/>
    <lineage>
        <taxon>Eukaryota</taxon>
        <taxon>Metamonada</taxon>
        <taxon>Diplomonadida</taxon>
        <taxon>Hexamitidae</taxon>
        <taxon>Hexamitinae</taxon>
        <taxon>Spironucleus</taxon>
    </lineage>
</organism>
<protein>
    <submittedName>
        <fullName evidence="1">Uncharacterized protein</fullName>
    </submittedName>
</protein>
<keyword evidence="3" id="KW-1185">Reference proteome</keyword>
<dbReference type="EMBL" id="KI545975">
    <property type="protein sequence ID" value="EST48843.1"/>
    <property type="molecule type" value="Genomic_DNA"/>
</dbReference>
<dbReference type="Proteomes" id="UP000018208">
    <property type="component" value="Unassembled WGS sequence"/>
</dbReference>
<reference evidence="1 2" key="1">
    <citation type="journal article" date="2014" name="PLoS Genet.">
        <title>The Genome of Spironucleus salmonicida Highlights a Fish Pathogen Adapted to Fluctuating Environments.</title>
        <authorList>
            <person name="Xu F."/>
            <person name="Jerlstrom-Hultqvist J."/>
            <person name="Einarsson E."/>
            <person name="Astvaldsson A."/>
            <person name="Svard S.G."/>
            <person name="Andersson J.O."/>
        </authorList>
    </citation>
    <scope>NUCLEOTIDE SEQUENCE</scope>
    <source>
        <strain evidence="2">ATCC 50377</strain>
    </source>
</reference>
<gene>
    <name evidence="1" type="ORF">SS50377_10939</name>
    <name evidence="2" type="ORF">SS50377_27842</name>
</gene>
<dbReference type="EMBL" id="AUWU02000008">
    <property type="protein sequence ID" value="KAH0569870.1"/>
    <property type="molecule type" value="Genomic_DNA"/>
</dbReference>
<evidence type="ECO:0000313" key="3">
    <source>
        <dbReference type="Proteomes" id="UP000018208"/>
    </source>
</evidence>
<dbReference type="AlphaFoldDB" id="V6LX72"/>
<dbReference type="VEuPathDB" id="GiardiaDB:SS50377_27842"/>
<sequence length="243" mass="27654">MFSGYFQPKEAQKQNLDVLALSGDDLTDINDFEPLEPSYITQSHISEIASQLHSTRLRITNLIANQAKYTAILTLQIASERQKKERIFEQKLSKSAVLARKFELQIALEARKSELQLQGSEQRAAVRAARNSALAERRRGAQKCREARERDFEISRRQESDIMSSKKERVSASRRSIWAGSGSARGEEIRRGRESEQLGLKRQLQSRKAELAELLGIEKLELEKSVDLKKKCVLQEAKLLGML</sequence>
<reference evidence="2" key="2">
    <citation type="submission" date="2020-12" db="EMBL/GenBank/DDBJ databases">
        <title>New Spironucleus salmonicida genome in near-complete chromosomes.</title>
        <authorList>
            <person name="Xu F."/>
            <person name="Kurt Z."/>
            <person name="Jimenez-Gonzalez A."/>
            <person name="Astvaldsson A."/>
            <person name="Andersson J.O."/>
            <person name="Svard S.G."/>
        </authorList>
    </citation>
    <scope>NUCLEOTIDE SEQUENCE</scope>
    <source>
        <strain evidence="2">ATCC 50377</strain>
    </source>
</reference>